<feature type="transmembrane region" description="Helical" evidence="3">
    <location>
        <begin position="68"/>
        <end position="86"/>
    </location>
</feature>
<dbReference type="PANTHER" id="PTHR22550">
    <property type="entry name" value="SPORE GERMINATION PROTEIN"/>
    <property type="match status" value="1"/>
</dbReference>
<evidence type="ECO:0000256" key="3">
    <source>
        <dbReference type="SAM" id="Phobius"/>
    </source>
</evidence>
<reference evidence="5" key="1">
    <citation type="submission" date="2022-06" db="EMBL/GenBank/DDBJ databases">
        <title>A novel DMS-producing enzyme.</title>
        <authorList>
            <person name="Zhang Y."/>
        </authorList>
    </citation>
    <scope>NUCLEOTIDE SEQUENCE</scope>
    <source>
        <strain evidence="5">RT37</strain>
    </source>
</reference>
<dbReference type="SUPFAM" id="SSF53300">
    <property type="entry name" value="vWA-like"/>
    <property type="match status" value="1"/>
</dbReference>
<evidence type="ECO:0000259" key="4">
    <source>
        <dbReference type="PROSITE" id="PS50234"/>
    </source>
</evidence>
<keyword evidence="1" id="KW-0802">TPR repeat</keyword>
<proteinExistence type="predicted"/>
<keyword evidence="3" id="KW-1133">Transmembrane helix</keyword>
<evidence type="ECO:0000313" key="5">
    <source>
        <dbReference type="EMBL" id="XBO71994.1"/>
    </source>
</evidence>
<dbReference type="InterPro" id="IPR011990">
    <property type="entry name" value="TPR-like_helical_dom_sf"/>
</dbReference>
<dbReference type="InterPro" id="IPR002035">
    <property type="entry name" value="VWF_A"/>
</dbReference>
<dbReference type="AlphaFoldDB" id="A0AAU7KKR2"/>
<feature type="transmembrane region" description="Helical" evidence="3">
    <location>
        <begin position="12"/>
        <end position="31"/>
    </location>
</feature>
<evidence type="ECO:0000256" key="2">
    <source>
        <dbReference type="SAM" id="MobiDB-lite"/>
    </source>
</evidence>
<dbReference type="InterPro" id="IPR036465">
    <property type="entry name" value="vWFA_dom_sf"/>
</dbReference>
<dbReference type="Pfam" id="PF13519">
    <property type="entry name" value="VWA_2"/>
    <property type="match status" value="1"/>
</dbReference>
<keyword evidence="3" id="KW-0472">Membrane</keyword>
<organism evidence="5">
    <name type="scientific">Halomonas sp. RT37</name>
    <dbReference type="NCBI Taxonomy" id="2950872"/>
    <lineage>
        <taxon>Bacteria</taxon>
        <taxon>Pseudomonadati</taxon>
        <taxon>Pseudomonadota</taxon>
        <taxon>Gammaproteobacteria</taxon>
        <taxon>Oceanospirillales</taxon>
        <taxon>Halomonadaceae</taxon>
        <taxon>Halomonas</taxon>
    </lineage>
</organism>
<keyword evidence="3" id="KW-0812">Transmembrane</keyword>
<evidence type="ECO:0000256" key="1">
    <source>
        <dbReference type="PROSITE-ProRule" id="PRU00339"/>
    </source>
</evidence>
<feature type="domain" description="VWFA" evidence="4">
    <location>
        <begin position="98"/>
        <end position="267"/>
    </location>
</feature>
<dbReference type="Pfam" id="PF13174">
    <property type="entry name" value="TPR_6"/>
    <property type="match status" value="1"/>
</dbReference>
<dbReference type="PANTHER" id="PTHR22550:SF14">
    <property type="entry name" value="VWFA DOMAIN-CONTAINING PROTEIN"/>
    <property type="match status" value="1"/>
</dbReference>
<gene>
    <name evidence="5" type="ORF">NFG58_04595</name>
</gene>
<dbReference type="InterPro" id="IPR050768">
    <property type="entry name" value="UPF0353/GerABKA_families"/>
</dbReference>
<dbReference type="SMART" id="SM00327">
    <property type="entry name" value="VWA"/>
    <property type="match status" value="1"/>
</dbReference>
<dbReference type="Gene3D" id="3.40.50.410">
    <property type="entry name" value="von Willebrand factor, type A domain"/>
    <property type="match status" value="1"/>
</dbReference>
<name>A0AAU7KKR2_9GAMM</name>
<dbReference type="Gene3D" id="1.25.40.10">
    <property type="entry name" value="Tetratricopeptide repeat domain"/>
    <property type="match status" value="1"/>
</dbReference>
<protein>
    <submittedName>
        <fullName evidence="5">VWA domain-containing protein</fullName>
    </submittedName>
</protein>
<dbReference type="PROSITE" id="PS50234">
    <property type="entry name" value="VWFA"/>
    <property type="match status" value="1"/>
</dbReference>
<dbReference type="SUPFAM" id="SSF48452">
    <property type="entry name" value="TPR-like"/>
    <property type="match status" value="1"/>
</dbReference>
<feature type="compositionally biased region" description="Basic and acidic residues" evidence="2">
    <location>
        <begin position="536"/>
        <end position="549"/>
    </location>
</feature>
<dbReference type="EMBL" id="CP098827">
    <property type="protein sequence ID" value="XBO71994.1"/>
    <property type="molecule type" value="Genomic_DNA"/>
</dbReference>
<dbReference type="InterPro" id="IPR019734">
    <property type="entry name" value="TPR_rpt"/>
</dbReference>
<feature type="repeat" description="TPR" evidence="1">
    <location>
        <begin position="407"/>
        <end position="440"/>
    </location>
</feature>
<dbReference type="SMART" id="SM00028">
    <property type="entry name" value="TPR"/>
    <property type="match status" value="1"/>
</dbReference>
<feature type="region of interest" description="Disordered" evidence="2">
    <location>
        <begin position="521"/>
        <end position="549"/>
    </location>
</feature>
<accession>A0AAU7KKR2</accession>
<sequence>MSEWLDGLSALHLLRPLWCLLLPLVVVLWWWRRRTPSADIGGDHFAPHLASALRADGHDRRRLRPLDTLALLAILLILGVAGPAWTRMPNPLIAQSAPLVVVLEVSASMDQSDVPPSRLERAKHKIQTLLERRDGARTALIAYAGSAHQVVPLTDDPALVTPYLEGLSSDVMPEDGDAAGQALALAASVLDGARRDNAGLPGAVLLVSDGVTAQGSVTAGLGEDDTLLVLDVNAPRSSGTSTASVAGATRVGLSVDDADVDEITRRLAATYQQALRDDDRLAWEDRGVWLAWPAALLALLGFRRGWQLGLSGLALLPVLWAGPVTPALAQEASRATETLDTSLAGRLTQGLADAFLTPDQQGRWWAEHNDYGRAARHFEDPAWLGYALYRDGQYQAAVEVLERLDSADAAFTQGLALIKNRQYRPAIDAFETVLERDPDYPEGQRNLELAREILAYVEDTREQSDTGEELGIGADDVVFDNEEARGEDTEQPVEKPGQQITAEQWIETLDTDTSDFLRQRFAIEAQAPASSVSGTDSDRDSDNDRETAP</sequence>
<dbReference type="RefSeq" id="WP_108131414.1">
    <property type="nucleotide sequence ID" value="NZ_CP098827.1"/>
</dbReference>
<dbReference type="PROSITE" id="PS50005">
    <property type="entry name" value="TPR"/>
    <property type="match status" value="1"/>
</dbReference>